<dbReference type="Proteomes" id="UP000730482">
    <property type="component" value="Unassembled WGS sequence"/>
</dbReference>
<name>A0ABS5KTQ5_9ACTN</name>
<evidence type="ECO:0008006" key="3">
    <source>
        <dbReference type="Google" id="ProtNLM"/>
    </source>
</evidence>
<proteinExistence type="predicted"/>
<evidence type="ECO:0000313" key="2">
    <source>
        <dbReference type="Proteomes" id="UP000730482"/>
    </source>
</evidence>
<gene>
    <name evidence="1" type="ORF">KGQ19_21355</name>
</gene>
<accession>A0ABS5KTQ5</accession>
<sequence length="87" mass="9850">MVDDISHEGLRVLLRDEGVSFQRIKTWKTSKDPDYATKKARVEHLYAIADGEVIPELGEPAIVFCLDEFGPLNLMALGRARRQAQRP</sequence>
<evidence type="ECO:0000313" key="1">
    <source>
        <dbReference type="EMBL" id="MBS2549414.1"/>
    </source>
</evidence>
<keyword evidence="2" id="KW-1185">Reference proteome</keyword>
<protein>
    <recommendedName>
        <fullName evidence="3">Transposase</fullName>
    </recommendedName>
</protein>
<dbReference type="EMBL" id="JAAFYZ010000072">
    <property type="protein sequence ID" value="MBS2549414.1"/>
    <property type="molecule type" value="Genomic_DNA"/>
</dbReference>
<organism evidence="1 2">
    <name type="scientific">Catenulispora pinistramenti</name>
    <dbReference type="NCBI Taxonomy" id="2705254"/>
    <lineage>
        <taxon>Bacteria</taxon>
        <taxon>Bacillati</taxon>
        <taxon>Actinomycetota</taxon>
        <taxon>Actinomycetes</taxon>
        <taxon>Catenulisporales</taxon>
        <taxon>Catenulisporaceae</taxon>
        <taxon>Catenulispora</taxon>
    </lineage>
</organism>
<comment type="caution">
    <text evidence="1">The sequence shown here is derived from an EMBL/GenBank/DDBJ whole genome shotgun (WGS) entry which is preliminary data.</text>
</comment>
<reference evidence="1 2" key="1">
    <citation type="submission" date="2020-02" db="EMBL/GenBank/DDBJ databases">
        <title>Acidophilic actinobacteria isolated from forest soil.</title>
        <authorList>
            <person name="Golinska P."/>
        </authorList>
    </citation>
    <scope>NUCLEOTIDE SEQUENCE [LARGE SCALE GENOMIC DNA]</scope>
    <source>
        <strain evidence="1 2">NL8</strain>
    </source>
</reference>